<protein>
    <submittedName>
        <fullName evidence="6">2-hydroxyglutaryl-CoA dehydratase</fullName>
    </submittedName>
</protein>
<feature type="domain" description="ATPase BadF/BadG/BcrA/BcrD type" evidence="5">
    <location>
        <begin position="7"/>
        <end position="254"/>
    </location>
</feature>
<dbReference type="InterPro" id="IPR051805">
    <property type="entry name" value="Dehydratase_Activator_Redct"/>
</dbReference>
<keyword evidence="3" id="KW-0408">Iron</keyword>
<dbReference type="GO" id="GO:0051536">
    <property type="term" value="F:iron-sulfur cluster binding"/>
    <property type="evidence" value="ECO:0007669"/>
    <property type="project" value="UniProtKB-KW"/>
</dbReference>
<evidence type="ECO:0000256" key="4">
    <source>
        <dbReference type="ARBA" id="ARBA00023014"/>
    </source>
</evidence>
<keyword evidence="2" id="KW-0479">Metal-binding</keyword>
<dbReference type="InterPro" id="IPR008275">
    <property type="entry name" value="CoA_E_activase_dom"/>
</dbReference>
<proteinExistence type="predicted"/>
<dbReference type="InterPro" id="IPR043129">
    <property type="entry name" value="ATPase_NBD"/>
</dbReference>
<dbReference type="Proteomes" id="UP000769766">
    <property type="component" value="Unassembled WGS sequence"/>
</dbReference>
<dbReference type="SUPFAM" id="SSF53067">
    <property type="entry name" value="Actin-like ATPase domain"/>
    <property type="match status" value="1"/>
</dbReference>
<accession>A0A932CQE9</accession>
<dbReference type="AlphaFoldDB" id="A0A932CQE9"/>
<dbReference type="Pfam" id="PF01869">
    <property type="entry name" value="BcrAD_BadFG"/>
    <property type="match status" value="1"/>
</dbReference>
<dbReference type="GO" id="GO:0046872">
    <property type="term" value="F:metal ion binding"/>
    <property type="evidence" value="ECO:0007669"/>
    <property type="project" value="UniProtKB-KW"/>
</dbReference>
<evidence type="ECO:0000313" key="7">
    <source>
        <dbReference type="Proteomes" id="UP000769766"/>
    </source>
</evidence>
<dbReference type="InterPro" id="IPR002731">
    <property type="entry name" value="ATPase_BadF"/>
</dbReference>
<dbReference type="PANTHER" id="PTHR32329">
    <property type="entry name" value="BIFUNCTIONAL PROTEIN [INCLUDES 2-HYDROXYACYL-COA DEHYDRATASE (N-TER) AND ITS ACTIVATOR DOMAIN (C_TERM)-RELATED"/>
    <property type="match status" value="1"/>
</dbReference>
<evidence type="ECO:0000256" key="2">
    <source>
        <dbReference type="ARBA" id="ARBA00022723"/>
    </source>
</evidence>
<organism evidence="6 7">
    <name type="scientific">Tectimicrobiota bacterium</name>
    <dbReference type="NCBI Taxonomy" id="2528274"/>
    <lineage>
        <taxon>Bacteria</taxon>
        <taxon>Pseudomonadati</taxon>
        <taxon>Nitrospinota/Tectimicrobiota group</taxon>
        <taxon>Candidatus Tectimicrobiota</taxon>
    </lineage>
</organism>
<evidence type="ECO:0000313" key="6">
    <source>
        <dbReference type="EMBL" id="MBI2877583.1"/>
    </source>
</evidence>
<evidence type="ECO:0000256" key="1">
    <source>
        <dbReference type="ARBA" id="ARBA00001966"/>
    </source>
</evidence>
<name>A0A932CQE9_UNCTE</name>
<dbReference type="EMBL" id="JACPRF010000367">
    <property type="protein sequence ID" value="MBI2877583.1"/>
    <property type="molecule type" value="Genomic_DNA"/>
</dbReference>
<dbReference type="NCBIfam" id="TIGR00241">
    <property type="entry name" value="CoA_E_activ"/>
    <property type="match status" value="1"/>
</dbReference>
<dbReference type="Gene3D" id="3.30.420.40">
    <property type="match status" value="2"/>
</dbReference>
<gene>
    <name evidence="6" type="ORF">HYY20_11950</name>
</gene>
<keyword evidence="4" id="KW-0411">Iron-sulfur</keyword>
<dbReference type="PANTHER" id="PTHR32329:SF2">
    <property type="entry name" value="BIFUNCTIONAL PROTEIN [INCLUDES 2-HYDROXYACYL-COA DEHYDRATASE (N-TER) AND ITS ACTIVATOR DOMAIN (C_TERM)"/>
    <property type="match status" value="1"/>
</dbReference>
<evidence type="ECO:0000256" key="3">
    <source>
        <dbReference type="ARBA" id="ARBA00023004"/>
    </source>
</evidence>
<comment type="cofactor">
    <cofactor evidence="1">
        <name>[4Fe-4S] cluster</name>
        <dbReference type="ChEBI" id="CHEBI:49883"/>
    </cofactor>
</comment>
<comment type="caution">
    <text evidence="6">The sequence shown here is derived from an EMBL/GenBank/DDBJ whole genome shotgun (WGS) entry which is preliminary data.</text>
</comment>
<sequence>MGQFVAGIDIGSATSKVVILREGKIAATSLIRTGAESAETAQRAMEMAVEEIGLGLADLDYIVATGYGRIIVPFAHQVITEIACHAKGIHFVFPQVRTILDMGGQDCKAIRVDERGLHTNFAMNDKCAAGTGRFLEAMARALDLPIQELGPLSLQSSESVAVSSMCAVFAKSEVTAMARRGIPKSTILAGLHEAIAERVHSLLKRVGIEPDFAISGGIAKNVGVVHHVEQRLGLKAHIAPEPQIMGALGAALFGAERVGNS</sequence>
<evidence type="ECO:0000259" key="5">
    <source>
        <dbReference type="Pfam" id="PF01869"/>
    </source>
</evidence>
<dbReference type="CDD" id="cd24106">
    <property type="entry name" value="ASKHA_NBD_benz_CoA_BzdQ"/>
    <property type="match status" value="1"/>
</dbReference>
<reference evidence="6" key="1">
    <citation type="submission" date="2020-07" db="EMBL/GenBank/DDBJ databases">
        <title>Huge and variable diversity of episymbiotic CPR bacteria and DPANN archaea in groundwater ecosystems.</title>
        <authorList>
            <person name="He C.Y."/>
            <person name="Keren R."/>
            <person name="Whittaker M."/>
            <person name="Farag I.F."/>
            <person name="Doudna J."/>
            <person name="Cate J.H.D."/>
            <person name="Banfield J.F."/>
        </authorList>
    </citation>
    <scope>NUCLEOTIDE SEQUENCE</scope>
    <source>
        <strain evidence="6">NC_groundwater_672_Ag_B-0.1um_62_36</strain>
    </source>
</reference>